<keyword evidence="1" id="KW-0732">Signal</keyword>
<feature type="chain" id="PRO_5043008865" description="Pullulan synthetase" evidence="1">
    <location>
        <begin position="21"/>
        <end position="179"/>
    </location>
</feature>
<evidence type="ECO:0000313" key="2">
    <source>
        <dbReference type="EMBL" id="KAK5108356.1"/>
    </source>
</evidence>
<sequence length="179" mass="19031">MYTTTLLYAAIALLTTLTTASPFARQPPLPTNFLLVTTTQCPSTLNSSALASVSATSLFDPYNQKNYLLRTIAPGYGSLPRFNLTNGDMSSLAPGIEGVGVYEYNSTGGVTAGKELMFAPSVEPKGNLGLKNGYLLTVGGQEEGWTICQGALEESVIYWKGNATSCVPTYIHAVQDAPY</sequence>
<dbReference type="AlphaFoldDB" id="A0AAN7YLV6"/>
<gene>
    <name evidence="2" type="ORF">LTR62_008386</name>
</gene>
<dbReference type="Proteomes" id="UP001310890">
    <property type="component" value="Unassembled WGS sequence"/>
</dbReference>
<accession>A0AAN7YLV6</accession>
<organism evidence="2 3">
    <name type="scientific">Meristemomyces frigidus</name>
    <dbReference type="NCBI Taxonomy" id="1508187"/>
    <lineage>
        <taxon>Eukaryota</taxon>
        <taxon>Fungi</taxon>
        <taxon>Dikarya</taxon>
        <taxon>Ascomycota</taxon>
        <taxon>Pezizomycotina</taxon>
        <taxon>Dothideomycetes</taxon>
        <taxon>Dothideomycetidae</taxon>
        <taxon>Mycosphaerellales</taxon>
        <taxon>Teratosphaeriaceae</taxon>
        <taxon>Meristemomyces</taxon>
    </lineage>
</organism>
<proteinExistence type="predicted"/>
<feature type="signal peptide" evidence="1">
    <location>
        <begin position="1"/>
        <end position="20"/>
    </location>
</feature>
<protein>
    <recommendedName>
        <fullName evidence="4">Pullulan synthetase</fullName>
    </recommendedName>
</protein>
<reference evidence="2" key="1">
    <citation type="submission" date="2023-08" db="EMBL/GenBank/DDBJ databases">
        <title>Black Yeasts Isolated from many extreme environments.</title>
        <authorList>
            <person name="Coleine C."/>
            <person name="Stajich J.E."/>
            <person name="Selbmann L."/>
        </authorList>
    </citation>
    <scope>NUCLEOTIDE SEQUENCE</scope>
    <source>
        <strain evidence="2">CCFEE 5401</strain>
    </source>
</reference>
<evidence type="ECO:0008006" key="4">
    <source>
        <dbReference type="Google" id="ProtNLM"/>
    </source>
</evidence>
<comment type="caution">
    <text evidence="2">The sequence shown here is derived from an EMBL/GenBank/DDBJ whole genome shotgun (WGS) entry which is preliminary data.</text>
</comment>
<dbReference type="EMBL" id="JAVRRL010000088">
    <property type="protein sequence ID" value="KAK5108356.1"/>
    <property type="molecule type" value="Genomic_DNA"/>
</dbReference>
<evidence type="ECO:0000256" key="1">
    <source>
        <dbReference type="SAM" id="SignalP"/>
    </source>
</evidence>
<evidence type="ECO:0000313" key="3">
    <source>
        <dbReference type="Proteomes" id="UP001310890"/>
    </source>
</evidence>
<name>A0AAN7YLV6_9PEZI</name>